<keyword evidence="4" id="KW-1185">Reference proteome</keyword>
<feature type="domain" description="RNA polymerase II elongation factor ELL N-terminal" evidence="1">
    <location>
        <begin position="9"/>
        <end position="48"/>
    </location>
</feature>
<dbReference type="OrthoDB" id="6284217at2759"/>
<dbReference type="AlphaFoldDB" id="E0VTG4"/>
<dbReference type="InParanoid" id="E0VTG4"/>
<dbReference type="InterPro" id="IPR019464">
    <property type="entry name" value="ELL_N"/>
</dbReference>
<gene>
    <name evidence="3" type="primary">8230260</name>
    <name evidence="2" type="ORF">Phum_PHUM432210</name>
</gene>
<organism>
    <name type="scientific">Pediculus humanus subsp. corporis</name>
    <name type="common">Body louse</name>
    <dbReference type="NCBI Taxonomy" id="121224"/>
    <lineage>
        <taxon>Eukaryota</taxon>
        <taxon>Metazoa</taxon>
        <taxon>Ecdysozoa</taxon>
        <taxon>Arthropoda</taxon>
        <taxon>Hexapoda</taxon>
        <taxon>Insecta</taxon>
        <taxon>Pterygota</taxon>
        <taxon>Neoptera</taxon>
        <taxon>Paraneoptera</taxon>
        <taxon>Psocodea</taxon>
        <taxon>Troctomorpha</taxon>
        <taxon>Phthiraptera</taxon>
        <taxon>Anoplura</taxon>
        <taxon>Pediculidae</taxon>
        <taxon>Pediculus</taxon>
    </lineage>
</organism>
<dbReference type="GeneID" id="8230260"/>
<evidence type="ECO:0000259" key="1">
    <source>
        <dbReference type="Pfam" id="PF10390"/>
    </source>
</evidence>
<dbReference type="CTD" id="8230260"/>
<proteinExistence type="predicted"/>
<dbReference type="GO" id="GO:0006368">
    <property type="term" value="P:transcription elongation by RNA polymerase II"/>
    <property type="evidence" value="ECO:0007669"/>
    <property type="project" value="InterPro"/>
</dbReference>
<dbReference type="EMBL" id="DS235764">
    <property type="protein sequence ID" value="EEB16670.1"/>
    <property type="molecule type" value="Genomic_DNA"/>
</dbReference>
<accession>E0VTG4</accession>
<reference evidence="2" key="2">
    <citation type="submission" date="2007-04" db="EMBL/GenBank/DDBJ databases">
        <title>The genome of the human body louse.</title>
        <authorList>
            <consortium name="The Human Body Louse Genome Consortium"/>
            <person name="Kirkness E."/>
            <person name="Walenz B."/>
            <person name="Hass B."/>
            <person name="Bruggner R."/>
            <person name="Strausberg R."/>
        </authorList>
    </citation>
    <scope>NUCLEOTIDE SEQUENCE</scope>
    <source>
        <strain evidence="2">USDA</strain>
    </source>
</reference>
<dbReference type="Proteomes" id="UP000009046">
    <property type="component" value="Unassembled WGS sequence"/>
</dbReference>
<dbReference type="STRING" id="121224.E0VTG4"/>
<dbReference type="eggNOG" id="ENOG502SBNJ">
    <property type="taxonomic scope" value="Eukaryota"/>
</dbReference>
<dbReference type="EMBL" id="AAZO01005271">
    <property type="status" value="NOT_ANNOTATED_CDS"/>
    <property type="molecule type" value="Genomic_DNA"/>
</dbReference>
<evidence type="ECO:0000313" key="2">
    <source>
        <dbReference type="EMBL" id="EEB16670.1"/>
    </source>
</evidence>
<sequence length="51" mass="5840">MAELVAGVQYGLSSRNSIEKPSIFFVKLTDSAVRSIEEYYKNAETKKKKKR</sequence>
<dbReference type="Pfam" id="PF10390">
    <property type="entry name" value="ELL"/>
    <property type="match status" value="1"/>
</dbReference>
<dbReference type="EnsemblMetazoa" id="PHUM432210-RA">
    <property type="protein sequence ID" value="PHUM432210-PA"/>
    <property type="gene ID" value="PHUM432210"/>
</dbReference>
<name>E0VTG4_PEDHC</name>
<reference evidence="3" key="3">
    <citation type="submission" date="2021-02" db="UniProtKB">
        <authorList>
            <consortium name="EnsemblMetazoa"/>
        </authorList>
    </citation>
    <scope>IDENTIFICATION</scope>
    <source>
        <strain evidence="3">USDA</strain>
    </source>
</reference>
<reference evidence="2" key="1">
    <citation type="submission" date="2007-04" db="EMBL/GenBank/DDBJ databases">
        <title>Annotation of Pediculus humanus corporis strain USDA.</title>
        <authorList>
            <person name="Kirkness E."/>
            <person name="Hannick L."/>
            <person name="Hass B."/>
            <person name="Bruggner R."/>
            <person name="Lawson D."/>
            <person name="Bidwell S."/>
            <person name="Joardar V."/>
            <person name="Caler E."/>
            <person name="Walenz B."/>
            <person name="Inman J."/>
            <person name="Schobel S."/>
            <person name="Galinsky K."/>
            <person name="Amedeo P."/>
            <person name="Strausberg R."/>
        </authorList>
    </citation>
    <scope>NUCLEOTIDE SEQUENCE</scope>
    <source>
        <strain evidence="2">USDA</strain>
    </source>
</reference>
<dbReference type="HOGENOM" id="CLU_3227377_0_0_1"/>
<evidence type="ECO:0000313" key="4">
    <source>
        <dbReference type="Proteomes" id="UP000009046"/>
    </source>
</evidence>
<dbReference type="KEGG" id="phu:Phum_PHUM432210"/>
<dbReference type="VEuPathDB" id="VectorBase:PHUM432210"/>
<dbReference type="RefSeq" id="XP_002429408.1">
    <property type="nucleotide sequence ID" value="XM_002429363.1"/>
</dbReference>
<evidence type="ECO:0000313" key="3">
    <source>
        <dbReference type="EnsemblMetazoa" id="PHUM432210-PA"/>
    </source>
</evidence>
<dbReference type="GO" id="GO:0008023">
    <property type="term" value="C:transcription elongation factor complex"/>
    <property type="evidence" value="ECO:0007669"/>
    <property type="project" value="InterPro"/>
</dbReference>
<protein>
    <recommendedName>
        <fullName evidence="1">RNA polymerase II elongation factor ELL N-terminal domain-containing protein</fullName>
    </recommendedName>
</protein>